<dbReference type="SUPFAM" id="SSF52313">
    <property type="entry name" value="Ribosomal protein S2"/>
    <property type="match status" value="1"/>
</dbReference>
<dbReference type="RefSeq" id="WP_188575514.1">
    <property type="nucleotide sequence ID" value="NZ_BMDZ01000007.1"/>
</dbReference>
<dbReference type="CDD" id="cd01425">
    <property type="entry name" value="RPS2"/>
    <property type="match status" value="1"/>
</dbReference>
<dbReference type="InterPro" id="IPR001865">
    <property type="entry name" value="Ribosomal_uS2"/>
</dbReference>
<dbReference type="PANTHER" id="PTHR12534:SF0">
    <property type="entry name" value="SMALL RIBOSOMAL SUBUNIT PROTEIN US2M"/>
    <property type="match status" value="1"/>
</dbReference>
<organism evidence="8 9">
    <name type="scientific">Tistrella bauzanensis</name>
    <dbReference type="NCBI Taxonomy" id="657419"/>
    <lineage>
        <taxon>Bacteria</taxon>
        <taxon>Pseudomonadati</taxon>
        <taxon>Pseudomonadota</taxon>
        <taxon>Alphaproteobacteria</taxon>
        <taxon>Geminicoccales</taxon>
        <taxon>Geminicoccaceae</taxon>
        <taxon>Tistrella</taxon>
    </lineage>
</organism>
<sequence length="277" mass="30404">MALPTFTMRQLLEAGVHFGHQSRRWNPRMSPYLFGTRNGIHIIDLRETQPQMYRAMEAVRDIVANRGRVLFVGTKRQAQDLVAEGAKRCGQYYVNRRWLGGMLTNWQTISNSIRRLREIEQLLDQQADLGLTKKELLKLTRQRDNLESSLGGIKDMGGLPDALFVIDTNKEELAVREATKLGIPVIAILDSNSNPDGVTFPVAGNDDSTKAIQLYLELMSGAVLDGIQQEMIRSGADMGALSDPVAVDLDDEGMADEAAAEEPAAAEAPAGEAPAQA</sequence>
<accession>A0ABQ1IBP9</accession>
<comment type="similarity">
    <text evidence="1 5 6">Belongs to the universal ribosomal protein uS2 family.</text>
</comment>
<dbReference type="GO" id="GO:0005840">
    <property type="term" value="C:ribosome"/>
    <property type="evidence" value="ECO:0007669"/>
    <property type="project" value="UniProtKB-KW"/>
</dbReference>
<dbReference type="Pfam" id="PF00318">
    <property type="entry name" value="Ribosomal_S2"/>
    <property type="match status" value="1"/>
</dbReference>
<dbReference type="HAMAP" id="MF_00291_B">
    <property type="entry name" value="Ribosomal_uS2_B"/>
    <property type="match status" value="1"/>
</dbReference>
<keyword evidence="3 5" id="KW-0687">Ribonucleoprotein</keyword>
<evidence type="ECO:0000256" key="2">
    <source>
        <dbReference type="ARBA" id="ARBA00022980"/>
    </source>
</evidence>
<dbReference type="InterPro" id="IPR005706">
    <property type="entry name" value="Ribosomal_uS2_bac/mit/plastid"/>
</dbReference>
<feature type="compositionally biased region" description="Acidic residues" evidence="7">
    <location>
        <begin position="250"/>
        <end position="260"/>
    </location>
</feature>
<comment type="caution">
    <text evidence="8">The sequence shown here is derived from an EMBL/GenBank/DDBJ whole genome shotgun (WGS) entry which is preliminary data.</text>
</comment>
<dbReference type="InterPro" id="IPR018130">
    <property type="entry name" value="Ribosomal_uS2_CS"/>
</dbReference>
<protein>
    <recommendedName>
        <fullName evidence="4 5">Small ribosomal subunit protein uS2</fullName>
    </recommendedName>
</protein>
<dbReference type="InterPro" id="IPR023591">
    <property type="entry name" value="Ribosomal_uS2_flav_dom_sf"/>
</dbReference>
<dbReference type="PRINTS" id="PR00395">
    <property type="entry name" value="RIBOSOMALS2"/>
</dbReference>
<reference evidence="9" key="1">
    <citation type="journal article" date="2019" name="Int. J. Syst. Evol. Microbiol.">
        <title>The Global Catalogue of Microorganisms (GCM) 10K type strain sequencing project: providing services to taxonomists for standard genome sequencing and annotation.</title>
        <authorList>
            <consortium name="The Broad Institute Genomics Platform"/>
            <consortium name="The Broad Institute Genome Sequencing Center for Infectious Disease"/>
            <person name="Wu L."/>
            <person name="Ma J."/>
        </authorList>
    </citation>
    <scope>NUCLEOTIDE SEQUENCE [LARGE SCALE GENOMIC DNA]</scope>
    <source>
        <strain evidence="9">CGMCC 1.10188</strain>
    </source>
</reference>
<feature type="region of interest" description="Disordered" evidence="7">
    <location>
        <begin position="250"/>
        <end position="277"/>
    </location>
</feature>
<dbReference type="Gene3D" id="1.10.287.610">
    <property type="entry name" value="Helix hairpin bin"/>
    <property type="match status" value="1"/>
</dbReference>
<evidence type="ECO:0000256" key="3">
    <source>
        <dbReference type="ARBA" id="ARBA00023274"/>
    </source>
</evidence>
<evidence type="ECO:0000313" key="8">
    <source>
        <dbReference type="EMBL" id="GGB30507.1"/>
    </source>
</evidence>
<dbReference type="EMBL" id="BMDZ01000007">
    <property type="protein sequence ID" value="GGB30507.1"/>
    <property type="molecule type" value="Genomic_DNA"/>
</dbReference>
<feature type="compositionally biased region" description="Low complexity" evidence="7">
    <location>
        <begin position="261"/>
        <end position="277"/>
    </location>
</feature>
<evidence type="ECO:0000313" key="9">
    <source>
        <dbReference type="Proteomes" id="UP000603352"/>
    </source>
</evidence>
<keyword evidence="9" id="KW-1185">Reference proteome</keyword>
<dbReference type="Proteomes" id="UP000603352">
    <property type="component" value="Unassembled WGS sequence"/>
</dbReference>
<evidence type="ECO:0000256" key="4">
    <source>
        <dbReference type="ARBA" id="ARBA00035256"/>
    </source>
</evidence>
<keyword evidence="2 5" id="KW-0689">Ribosomal protein</keyword>
<dbReference type="NCBIfam" id="TIGR01011">
    <property type="entry name" value="rpsB_bact"/>
    <property type="match status" value="1"/>
</dbReference>
<dbReference type="Gene3D" id="3.40.50.10490">
    <property type="entry name" value="Glucose-6-phosphate isomerase like protein, domain 1"/>
    <property type="match status" value="1"/>
</dbReference>
<evidence type="ECO:0000256" key="7">
    <source>
        <dbReference type="SAM" id="MobiDB-lite"/>
    </source>
</evidence>
<name>A0ABQ1IBP9_9PROT</name>
<evidence type="ECO:0000256" key="1">
    <source>
        <dbReference type="ARBA" id="ARBA00006242"/>
    </source>
</evidence>
<gene>
    <name evidence="5 8" type="primary">rpsB</name>
    <name evidence="8" type="ORF">GCM10011505_09870</name>
</gene>
<evidence type="ECO:0000256" key="5">
    <source>
        <dbReference type="HAMAP-Rule" id="MF_00291"/>
    </source>
</evidence>
<dbReference type="PROSITE" id="PS00962">
    <property type="entry name" value="RIBOSOMAL_S2_1"/>
    <property type="match status" value="1"/>
</dbReference>
<proteinExistence type="inferred from homology"/>
<evidence type="ECO:0000256" key="6">
    <source>
        <dbReference type="RuleBase" id="RU003631"/>
    </source>
</evidence>
<dbReference type="PROSITE" id="PS00963">
    <property type="entry name" value="RIBOSOMAL_S2_2"/>
    <property type="match status" value="1"/>
</dbReference>
<dbReference type="PANTHER" id="PTHR12534">
    <property type="entry name" value="30S RIBOSOMAL PROTEIN S2 PROKARYOTIC AND ORGANELLAR"/>
    <property type="match status" value="1"/>
</dbReference>